<dbReference type="STRING" id="1095629.A0A0C9WW50"/>
<feature type="region of interest" description="Disordered" evidence="1">
    <location>
        <begin position="1"/>
        <end position="22"/>
    </location>
</feature>
<reference evidence="3" key="2">
    <citation type="submission" date="2015-01" db="EMBL/GenBank/DDBJ databases">
        <title>Evolutionary Origins and Diversification of the Mycorrhizal Mutualists.</title>
        <authorList>
            <consortium name="DOE Joint Genome Institute"/>
            <consortium name="Mycorrhizal Genomics Consortium"/>
            <person name="Kohler A."/>
            <person name="Kuo A."/>
            <person name="Nagy L.G."/>
            <person name="Floudas D."/>
            <person name="Copeland A."/>
            <person name="Barry K.W."/>
            <person name="Cichocki N."/>
            <person name="Veneault-Fourrey C."/>
            <person name="LaButti K."/>
            <person name="Lindquist E.A."/>
            <person name="Lipzen A."/>
            <person name="Lundell T."/>
            <person name="Morin E."/>
            <person name="Murat C."/>
            <person name="Riley R."/>
            <person name="Ohm R."/>
            <person name="Sun H."/>
            <person name="Tunlid A."/>
            <person name="Henrissat B."/>
            <person name="Grigoriev I.V."/>
            <person name="Hibbett D.S."/>
            <person name="Martin F."/>
        </authorList>
    </citation>
    <scope>NUCLEOTIDE SEQUENCE [LARGE SCALE GENOMIC DNA]</scope>
    <source>
        <strain evidence="3">LaAM-08-1</strain>
    </source>
</reference>
<gene>
    <name evidence="2" type="ORF">K443DRAFT_676361</name>
</gene>
<evidence type="ECO:0008006" key="4">
    <source>
        <dbReference type="Google" id="ProtNLM"/>
    </source>
</evidence>
<dbReference type="Proteomes" id="UP000054477">
    <property type="component" value="Unassembled WGS sequence"/>
</dbReference>
<dbReference type="InterPro" id="IPR014752">
    <property type="entry name" value="Arrestin-like_C"/>
</dbReference>
<feature type="region of interest" description="Disordered" evidence="1">
    <location>
        <begin position="544"/>
        <end position="596"/>
    </location>
</feature>
<accession>A0A0C9WW50</accession>
<dbReference type="AlphaFoldDB" id="A0A0C9WW50"/>
<protein>
    <recommendedName>
        <fullName evidence="4">Arrestin-like N-terminal domain-containing protein</fullName>
    </recommendedName>
</protein>
<feature type="compositionally biased region" description="Low complexity" evidence="1">
    <location>
        <begin position="332"/>
        <end position="342"/>
    </location>
</feature>
<feature type="region of interest" description="Disordered" evidence="1">
    <location>
        <begin position="52"/>
        <end position="92"/>
    </location>
</feature>
<keyword evidence="3" id="KW-1185">Reference proteome</keyword>
<evidence type="ECO:0000256" key="1">
    <source>
        <dbReference type="SAM" id="MobiDB-lite"/>
    </source>
</evidence>
<feature type="region of interest" description="Disordered" evidence="1">
    <location>
        <begin position="273"/>
        <end position="397"/>
    </location>
</feature>
<organism evidence="2 3">
    <name type="scientific">Laccaria amethystina LaAM-08-1</name>
    <dbReference type="NCBI Taxonomy" id="1095629"/>
    <lineage>
        <taxon>Eukaryota</taxon>
        <taxon>Fungi</taxon>
        <taxon>Dikarya</taxon>
        <taxon>Basidiomycota</taxon>
        <taxon>Agaricomycotina</taxon>
        <taxon>Agaricomycetes</taxon>
        <taxon>Agaricomycetidae</taxon>
        <taxon>Agaricales</taxon>
        <taxon>Agaricineae</taxon>
        <taxon>Hydnangiaceae</taxon>
        <taxon>Laccaria</taxon>
    </lineage>
</organism>
<dbReference type="HOGENOM" id="CLU_025691_1_0_1"/>
<dbReference type="EMBL" id="KN838575">
    <property type="protein sequence ID" value="KIK03860.1"/>
    <property type="molecule type" value="Genomic_DNA"/>
</dbReference>
<name>A0A0C9WW50_9AGAR</name>
<evidence type="ECO:0000313" key="3">
    <source>
        <dbReference type="Proteomes" id="UP000054477"/>
    </source>
</evidence>
<dbReference type="OrthoDB" id="3262423at2759"/>
<feature type="compositionally biased region" description="Low complexity" evidence="1">
    <location>
        <begin position="278"/>
        <end position="319"/>
    </location>
</feature>
<reference evidence="2 3" key="1">
    <citation type="submission" date="2014-04" db="EMBL/GenBank/DDBJ databases">
        <authorList>
            <consortium name="DOE Joint Genome Institute"/>
            <person name="Kuo A."/>
            <person name="Kohler A."/>
            <person name="Nagy L.G."/>
            <person name="Floudas D."/>
            <person name="Copeland A."/>
            <person name="Barry K.W."/>
            <person name="Cichocki N."/>
            <person name="Veneault-Fourrey C."/>
            <person name="LaButti K."/>
            <person name="Lindquist E.A."/>
            <person name="Lipzen A."/>
            <person name="Lundell T."/>
            <person name="Morin E."/>
            <person name="Murat C."/>
            <person name="Sun H."/>
            <person name="Tunlid A."/>
            <person name="Henrissat B."/>
            <person name="Grigoriev I.V."/>
            <person name="Hibbett D.S."/>
            <person name="Martin F."/>
            <person name="Nordberg H.P."/>
            <person name="Cantor M.N."/>
            <person name="Hua S.X."/>
        </authorList>
    </citation>
    <scope>NUCLEOTIDE SEQUENCE [LARGE SCALE GENOMIC DNA]</scope>
    <source>
        <strain evidence="2 3">LaAM-08-1</strain>
    </source>
</reference>
<evidence type="ECO:0000313" key="2">
    <source>
        <dbReference type="EMBL" id="KIK03860.1"/>
    </source>
</evidence>
<feature type="compositionally biased region" description="Pro residues" evidence="1">
    <location>
        <begin position="7"/>
        <end position="18"/>
    </location>
</feature>
<proteinExistence type="predicted"/>
<sequence length="706" mass="76693">MATQISPPSPVEPSPSPSPTRRRFFHRTLSIGDSFRFSRLPRYSFLGTETSEVDSEYASQLPHASSDDSNSGGLSNDPETAPSDDNTINALIDTLPPSYDLASQTQYSTTFDGGHNSINPAETPTEAPHLVHRYDICSGFKNKPWAVFRLFSRPIEAPQQKSQKLPRFLGGDDIKGVIDFSLNSPQTVHSIAVTLRGRIITGSLDGEFHTFLNHRVCVWNRALGDPRFVGVHPTKKFDGKLSGSYEFPFCFSFPTHVDIDTTYPVSFASIPSEAVSEPPLDSPTSITTSPTSPTSASSPSSPFSTSSLPSLMSPRSPASQAESPEHSPLPRSPSTSSRSFIMRSRRNKSIDHTHTSHSLHIPETVQEDPNTTERARAQAQAQLESPALPAQQGGRLPQNISPIPQTFLERDIGVNVQYELGLVVTHGMFTPDSKVKTVIVYTPSVKPPVPSTLHQTSTPLPRPDADPEGWYALPKTVIQGELLGERQVKLGCTLSLAKPLCYARGTVIPCHLTITSGDMNALDLLAVPKSAPLVRLMRHVRYRQDSSAGPDSLEPTARSSSFNGLTPGVVPMPRSHKRRASDPGTKNSARGGGQGMTEVVEEMGVAKWSMKTKQDAEGSFRVLEGEILLGKELQPSCGFALFSVQYTVDMLTFDSKLFEPNRQVVRGGVDLKTDPKARVLLSQPVEIATLPYEVNASTGQASSSSS</sequence>
<feature type="compositionally biased region" description="Low complexity" evidence="1">
    <location>
        <begin position="67"/>
        <end position="77"/>
    </location>
</feature>
<dbReference type="Gene3D" id="2.60.40.640">
    <property type="match status" value="1"/>
</dbReference>